<dbReference type="InterPro" id="IPR011990">
    <property type="entry name" value="TPR-like_helical_dom_sf"/>
</dbReference>
<organism evidence="2 3">
    <name type="scientific">Almyronema epifaneia S1</name>
    <dbReference type="NCBI Taxonomy" id="2991925"/>
    <lineage>
        <taxon>Bacteria</taxon>
        <taxon>Bacillati</taxon>
        <taxon>Cyanobacteriota</taxon>
        <taxon>Cyanophyceae</taxon>
        <taxon>Nodosilineales</taxon>
        <taxon>Nodosilineaceae</taxon>
        <taxon>Almyronema</taxon>
        <taxon>Almyronema epifaneia</taxon>
    </lineage>
</organism>
<sequence length="143" mass="15820">MTDILVSTEFWVWLGLVTAILGFGATAMINAYARPKLDAVLALTAIAKPSTPLNSDAIAWFDQGCNVYNHSQYRESSELFSQVIQQEPTCAEAFHNRGLAQANLGNYNLAVADLLKASELYDRQETKVGIDRVKQDLEVLAQR</sequence>
<keyword evidence="1" id="KW-1133">Transmembrane helix</keyword>
<evidence type="ECO:0008006" key="4">
    <source>
        <dbReference type="Google" id="ProtNLM"/>
    </source>
</evidence>
<gene>
    <name evidence="2" type="ORF">ACFVKH_14260</name>
</gene>
<protein>
    <recommendedName>
        <fullName evidence="4">Tetratricopeptide repeat protein</fullName>
    </recommendedName>
</protein>
<dbReference type="SUPFAM" id="SSF48452">
    <property type="entry name" value="TPR-like"/>
    <property type="match status" value="1"/>
</dbReference>
<keyword evidence="1" id="KW-0472">Membrane</keyword>
<evidence type="ECO:0000313" key="2">
    <source>
        <dbReference type="EMBL" id="MFE4107453.1"/>
    </source>
</evidence>
<comment type="caution">
    <text evidence="2">The sequence shown here is derived from an EMBL/GenBank/DDBJ whole genome shotgun (WGS) entry which is preliminary data.</text>
</comment>
<dbReference type="RefSeq" id="WP_377966177.1">
    <property type="nucleotide sequence ID" value="NZ_JBHZOL010000086.1"/>
</dbReference>
<dbReference type="InterPro" id="IPR019734">
    <property type="entry name" value="TPR_rpt"/>
</dbReference>
<keyword evidence="3" id="KW-1185">Reference proteome</keyword>
<dbReference type="EMBL" id="JBHZOL010000086">
    <property type="protein sequence ID" value="MFE4107453.1"/>
    <property type="molecule type" value="Genomic_DNA"/>
</dbReference>
<keyword evidence="1" id="KW-0812">Transmembrane</keyword>
<dbReference type="Proteomes" id="UP001600165">
    <property type="component" value="Unassembled WGS sequence"/>
</dbReference>
<feature type="transmembrane region" description="Helical" evidence="1">
    <location>
        <begin position="12"/>
        <end position="33"/>
    </location>
</feature>
<name>A0ABW6IGY3_9CYAN</name>
<accession>A0ABW6IGY3</accession>
<reference evidence="2 3" key="1">
    <citation type="submission" date="2024-10" db="EMBL/GenBank/DDBJ databases">
        <authorList>
            <person name="Ratan Roy A."/>
            <person name="Morales Sandoval P.H."/>
            <person name="De Los Santos Villalobos S."/>
            <person name="Chakraborty S."/>
            <person name="Mukherjee J."/>
        </authorList>
    </citation>
    <scope>NUCLEOTIDE SEQUENCE [LARGE SCALE GENOMIC DNA]</scope>
    <source>
        <strain evidence="2 3">S1</strain>
    </source>
</reference>
<evidence type="ECO:0000256" key="1">
    <source>
        <dbReference type="SAM" id="Phobius"/>
    </source>
</evidence>
<evidence type="ECO:0000313" key="3">
    <source>
        <dbReference type="Proteomes" id="UP001600165"/>
    </source>
</evidence>
<dbReference type="SMART" id="SM00028">
    <property type="entry name" value="TPR"/>
    <property type="match status" value="2"/>
</dbReference>
<dbReference type="Gene3D" id="1.25.40.10">
    <property type="entry name" value="Tetratricopeptide repeat domain"/>
    <property type="match status" value="1"/>
</dbReference>
<proteinExistence type="predicted"/>